<evidence type="ECO:0000259" key="9">
    <source>
        <dbReference type="PROSITE" id="PS51918"/>
    </source>
</evidence>
<evidence type="ECO:0000256" key="2">
    <source>
        <dbReference type="ARBA" id="ARBA00022691"/>
    </source>
</evidence>
<protein>
    <recommendedName>
        <fullName evidence="8">7-carboxy-7-deazaguanine synthase</fullName>
        <shortName evidence="8">CDG synthase</shortName>
        <ecNumber evidence="8">4.3.99.3</ecNumber>
    </recommendedName>
    <alternativeName>
        <fullName evidence="8">Queuosine biosynthesis protein QueE</fullName>
    </alternativeName>
</protein>
<keyword evidence="1 8" id="KW-0004">4Fe-4S</keyword>
<comment type="cofactor">
    <cofactor evidence="8">
        <name>S-adenosyl-L-methionine</name>
        <dbReference type="ChEBI" id="CHEBI:59789"/>
    </cofactor>
    <text evidence="8">Binds 1 S-adenosyl-L-methionine per subunit.</text>
</comment>
<dbReference type="GO" id="GO:0016840">
    <property type="term" value="F:carbon-nitrogen lyase activity"/>
    <property type="evidence" value="ECO:0007669"/>
    <property type="project" value="UniProtKB-UniRule"/>
</dbReference>
<comment type="pathway">
    <text evidence="8">Purine metabolism; 7-cyano-7-deazaguanine biosynthesis.</text>
</comment>
<feature type="domain" description="Radical SAM core" evidence="9">
    <location>
        <begin position="16"/>
        <end position="223"/>
    </location>
</feature>
<dbReference type="EC" id="4.3.99.3" evidence="8"/>
<evidence type="ECO:0000256" key="8">
    <source>
        <dbReference type="HAMAP-Rule" id="MF_00917"/>
    </source>
</evidence>
<evidence type="ECO:0000256" key="5">
    <source>
        <dbReference type="ARBA" id="ARBA00023004"/>
    </source>
</evidence>
<comment type="function">
    <text evidence="8">Catalyzes the complex heterocyclic radical-mediated conversion of 6-carboxy-5,6,7,8-tetrahydropterin (CPH4) to 7-carboxy-7-deazaguanine (CDG), a step common to the biosynthetic pathways of all 7-deazapurine-containing compounds.</text>
</comment>
<proteinExistence type="inferred from homology"/>
<comment type="caution">
    <text evidence="8">Lacks conserved residue(s) required for the propagation of feature annotation.</text>
</comment>
<accession>A0A9D1KP06</accession>
<organism evidence="10 11">
    <name type="scientific">Candidatus Ornithomonoglobus intestinigallinarum</name>
    <dbReference type="NCBI Taxonomy" id="2840894"/>
    <lineage>
        <taxon>Bacteria</taxon>
        <taxon>Bacillati</taxon>
        <taxon>Bacillota</taxon>
        <taxon>Clostridia</taxon>
        <taxon>Candidatus Ornithomonoglobus</taxon>
    </lineage>
</organism>
<dbReference type="HAMAP" id="MF_00917">
    <property type="entry name" value="QueE"/>
    <property type="match status" value="1"/>
</dbReference>
<dbReference type="PANTHER" id="PTHR42836:SF1">
    <property type="entry name" value="7-CARBOXY-7-DEAZAGUANINE SYNTHASE"/>
    <property type="match status" value="1"/>
</dbReference>
<dbReference type="EMBL" id="DVLU01000039">
    <property type="protein sequence ID" value="HIT85098.1"/>
    <property type="molecule type" value="Genomic_DNA"/>
</dbReference>
<sequence>MKVVEIFSSIDGEGVRVGRTVSFIRLAGCNLRCSYCDTLYALFGEEEPCRYKEMSVGEVFDAADKSFGRITLTGGEPLLHKDSPELCDMLAEAGCEVNIETNGAADITEFAGRVKHKDKIFFTIDYKLPSSGMEDKMLLRNFKSLRPCDVVKLVIGSGEDAKKAKDVVRRINAFYPEGKRPHIYAGTVFGAYEPSDVIDMIISDPELKDVVFQLQIHKFIWDPEKRGV</sequence>
<feature type="binding site" evidence="8">
    <location>
        <position position="38"/>
    </location>
    <ligand>
        <name>Mg(2+)</name>
        <dbReference type="ChEBI" id="CHEBI:18420"/>
    </ligand>
</feature>
<feature type="binding site" evidence="8">
    <location>
        <position position="75"/>
    </location>
    <ligand>
        <name>S-adenosyl-L-methionine</name>
        <dbReference type="ChEBI" id="CHEBI:59789"/>
    </ligand>
</feature>
<comment type="subunit">
    <text evidence="8">Homodimer.</text>
</comment>
<evidence type="ECO:0000256" key="6">
    <source>
        <dbReference type="ARBA" id="ARBA00023014"/>
    </source>
</evidence>
<evidence type="ECO:0000313" key="11">
    <source>
        <dbReference type="Proteomes" id="UP000824165"/>
    </source>
</evidence>
<evidence type="ECO:0000313" key="10">
    <source>
        <dbReference type="EMBL" id="HIT85098.1"/>
    </source>
</evidence>
<evidence type="ECO:0000256" key="1">
    <source>
        <dbReference type="ARBA" id="ARBA00022485"/>
    </source>
</evidence>
<dbReference type="InterPro" id="IPR024924">
    <property type="entry name" value="7-CO-7-deazaguanine_synth-like"/>
</dbReference>
<dbReference type="SFLD" id="SFLDS00029">
    <property type="entry name" value="Radical_SAM"/>
    <property type="match status" value="1"/>
</dbReference>
<evidence type="ECO:0000256" key="7">
    <source>
        <dbReference type="ARBA" id="ARBA00023239"/>
    </source>
</evidence>
<feature type="binding site" evidence="8">
    <location>
        <position position="73"/>
    </location>
    <ligand>
        <name>substrate</name>
    </ligand>
</feature>
<comment type="caution">
    <text evidence="10">The sequence shown here is derived from an EMBL/GenBank/DDBJ whole genome shotgun (WGS) entry which is preliminary data.</text>
</comment>
<dbReference type="GO" id="GO:0008616">
    <property type="term" value="P:tRNA queuosine(34) biosynthetic process"/>
    <property type="evidence" value="ECO:0007669"/>
    <property type="project" value="UniProtKB-UniRule"/>
</dbReference>
<dbReference type="GO" id="GO:1904047">
    <property type="term" value="F:S-adenosyl-L-methionine binding"/>
    <property type="evidence" value="ECO:0007669"/>
    <property type="project" value="UniProtKB-UniRule"/>
</dbReference>
<dbReference type="InterPro" id="IPR013785">
    <property type="entry name" value="Aldolase_TIM"/>
</dbReference>
<reference evidence="10" key="2">
    <citation type="journal article" date="2021" name="PeerJ">
        <title>Extensive microbial diversity within the chicken gut microbiome revealed by metagenomics and culture.</title>
        <authorList>
            <person name="Gilroy R."/>
            <person name="Ravi A."/>
            <person name="Getino M."/>
            <person name="Pursley I."/>
            <person name="Horton D.L."/>
            <person name="Alikhan N.F."/>
            <person name="Baker D."/>
            <person name="Gharbi K."/>
            <person name="Hall N."/>
            <person name="Watson M."/>
            <person name="Adriaenssens E.M."/>
            <person name="Foster-Nyarko E."/>
            <person name="Jarju S."/>
            <person name="Secka A."/>
            <person name="Antonio M."/>
            <person name="Oren A."/>
            <person name="Chaudhuri R.R."/>
            <person name="La Ragione R."/>
            <person name="Hildebrand F."/>
            <person name="Pallen M.J."/>
        </authorList>
    </citation>
    <scope>NUCLEOTIDE SEQUENCE</scope>
    <source>
        <strain evidence="10">CHK181-108</strain>
    </source>
</reference>
<comment type="cofactor">
    <cofactor evidence="8">
        <name>Mg(2+)</name>
        <dbReference type="ChEBI" id="CHEBI:18420"/>
    </cofactor>
</comment>
<keyword evidence="8" id="KW-0671">Queuosine biosynthesis</keyword>
<dbReference type="SUPFAM" id="SSF102114">
    <property type="entry name" value="Radical SAM enzymes"/>
    <property type="match status" value="1"/>
</dbReference>
<dbReference type="PIRSF" id="PIRSF000370">
    <property type="entry name" value="QueE"/>
    <property type="match status" value="1"/>
</dbReference>
<evidence type="ECO:0000256" key="3">
    <source>
        <dbReference type="ARBA" id="ARBA00022723"/>
    </source>
</evidence>
<reference evidence="10" key="1">
    <citation type="submission" date="2020-10" db="EMBL/GenBank/DDBJ databases">
        <authorList>
            <person name="Gilroy R."/>
        </authorList>
    </citation>
    <scope>NUCLEOTIDE SEQUENCE</scope>
    <source>
        <strain evidence="10">CHK181-108</strain>
    </source>
</reference>
<feature type="binding site" evidence="8">
    <location>
        <begin position="10"/>
        <end position="12"/>
    </location>
    <ligand>
        <name>substrate</name>
    </ligand>
</feature>
<dbReference type="Pfam" id="PF04055">
    <property type="entry name" value="Radical_SAM"/>
    <property type="match status" value="1"/>
</dbReference>
<dbReference type="InterPro" id="IPR007197">
    <property type="entry name" value="rSAM"/>
</dbReference>
<dbReference type="PANTHER" id="PTHR42836">
    <property type="entry name" value="7-CARBOXY-7-DEAZAGUANINE SYNTHASE"/>
    <property type="match status" value="1"/>
</dbReference>
<keyword evidence="6 8" id="KW-0411">Iron-sulfur</keyword>
<feature type="binding site" evidence="8">
    <location>
        <begin position="35"/>
        <end position="37"/>
    </location>
    <ligand>
        <name>S-adenosyl-L-methionine</name>
        <dbReference type="ChEBI" id="CHEBI:59789"/>
    </ligand>
</feature>
<dbReference type="InterPro" id="IPR058240">
    <property type="entry name" value="rSAM_sf"/>
</dbReference>
<dbReference type="GO" id="GO:0000287">
    <property type="term" value="F:magnesium ion binding"/>
    <property type="evidence" value="ECO:0007669"/>
    <property type="project" value="UniProtKB-UniRule"/>
</dbReference>
<gene>
    <name evidence="8" type="primary">queE</name>
    <name evidence="10" type="ORF">IAA60_04215</name>
</gene>
<comment type="catalytic activity">
    <reaction evidence="8">
        <text>6-carboxy-5,6,7,8-tetrahydropterin + H(+) = 7-carboxy-7-carbaguanine + NH4(+)</text>
        <dbReference type="Rhea" id="RHEA:27974"/>
        <dbReference type="ChEBI" id="CHEBI:15378"/>
        <dbReference type="ChEBI" id="CHEBI:28938"/>
        <dbReference type="ChEBI" id="CHEBI:61032"/>
        <dbReference type="ChEBI" id="CHEBI:61036"/>
        <dbReference type="EC" id="4.3.99.3"/>
    </reaction>
</comment>
<evidence type="ECO:0000256" key="4">
    <source>
        <dbReference type="ARBA" id="ARBA00022842"/>
    </source>
</evidence>
<dbReference type="AlphaFoldDB" id="A0A9D1KP06"/>
<dbReference type="Proteomes" id="UP000824165">
    <property type="component" value="Unassembled WGS sequence"/>
</dbReference>
<comment type="similarity">
    <text evidence="8">Belongs to the radical SAM superfamily. 7-carboxy-7-deazaguanine synthase family.</text>
</comment>
<feature type="binding site" evidence="8">
    <location>
        <position position="36"/>
    </location>
    <ligand>
        <name>[4Fe-4S] cluster</name>
        <dbReference type="ChEBI" id="CHEBI:49883"/>
        <note>4Fe-4S-S-AdoMet</note>
    </ligand>
</feature>
<comment type="cofactor">
    <cofactor evidence="8">
        <name>[4Fe-4S] cluster</name>
        <dbReference type="ChEBI" id="CHEBI:49883"/>
    </cofactor>
    <text evidence="8">Binds 1 [4Fe-4S] cluster. The cluster is coordinated with 3 cysteines and an exchangeable S-adenosyl-L-methionine.</text>
</comment>
<dbReference type="Gene3D" id="3.20.20.70">
    <property type="entry name" value="Aldolase class I"/>
    <property type="match status" value="1"/>
</dbReference>
<feature type="binding site" evidence="8">
    <location>
        <position position="25"/>
    </location>
    <ligand>
        <name>substrate</name>
    </ligand>
</feature>
<feature type="binding site" evidence="8">
    <location>
        <position position="29"/>
    </location>
    <ligand>
        <name>[4Fe-4S] cluster</name>
        <dbReference type="ChEBI" id="CHEBI:49883"/>
        <note>4Fe-4S-S-AdoMet</note>
    </ligand>
</feature>
<keyword evidence="7 8" id="KW-0456">Lyase</keyword>
<keyword evidence="5 8" id="KW-0408">Iron</keyword>
<feature type="binding site" evidence="8">
    <location>
        <position position="33"/>
    </location>
    <ligand>
        <name>[4Fe-4S] cluster</name>
        <dbReference type="ChEBI" id="CHEBI:49883"/>
        <note>4Fe-4S-S-AdoMet</note>
    </ligand>
</feature>
<name>A0A9D1KP06_9FIRM</name>
<keyword evidence="4 8" id="KW-0460">Magnesium</keyword>
<dbReference type="PROSITE" id="PS51918">
    <property type="entry name" value="RADICAL_SAM"/>
    <property type="match status" value="1"/>
</dbReference>
<keyword evidence="2 8" id="KW-0949">S-adenosyl-L-methionine</keyword>
<keyword evidence="3 8" id="KW-0479">Metal-binding</keyword>
<dbReference type="GO" id="GO:0051539">
    <property type="term" value="F:4 iron, 4 sulfur cluster binding"/>
    <property type="evidence" value="ECO:0007669"/>
    <property type="project" value="UniProtKB-UniRule"/>
</dbReference>